<feature type="transmembrane region" description="Helical" evidence="6">
    <location>
        <begin position="90"/>
        <end position="110"/>
    </location>
</feature>
<dbReference type="GO" id="GO:0015990">
    <property type="term" value="P:electron transport coupled proton transport"/>
    <property type="evidence" value="ECO:0007669"/>
    <property type="project" value="TreeGrafter"/>
</dbReference>
<keyword evidence="10" id="KW-1185">Reference proteome</keyword>
<feature type="transmembrane region" description="Helical" evidence="6">
    <location>
        <begin position="178"/>
        <end position="199"/>
    </location>
</feature>
<feature type="transmembrane region" description="Helical" evidence="6">
    <location>
        <begin position="122"/>
        <end position="139"/>
    </location>
</feature>
<dbReference type="Pfam" id="PF00662">
    <property type="entry name" value="Proton_antipo_N"/>
    <property type="match status" value="1"/>
</dbReference>
<dbReference type="EMBL" id="FYEK01000028">
    <property type="protein sequence ID" value="SNB66058.1"/>
    <property type="molecule type" value="Genomic_DNA"/>
</dbReference>
<evidence type="ECO:0000259" key="8">
    <source>
        <dbReference type="Pfam" id="PF00662"/>
    </source>
</evidence>
<feature type="transmembrane region" description="Helical" evidence="6">
    <location>
        <begin position="621"/>
        <end position="640"/>
    </location>
</feature>
<evidence type="ECO:0000256" key="2">
    <source>
        <dbReference type="ARBA" id="ARBA00022692"/>
    </source>
</evidence>
<name>A0A212R2H6_9CHLR</name>
<dbReference type="Pfam" id="PF00361">
    <property type="entry name" value="Proton_antipo_M"/>
    <property type="match status" value="1"/>
</dbReference>
<dbReference type="InterPro" id="IPR003945">
    <property type="entry name" value="NU5C-like"/>
</dbReference>
<feature type="transmembrane region" description="Helical" evidence="6">
    <location>
        <begin position="145"/>
        <end position="166"/>
    </location>
</feature>
<accession>A0A212R2H6</accession>
<evidence type="ECO:0000313" key="9">
    <source>
        <dbReference type="EMBL" id="SNB66058.1"/>
    </source>
</evidence>
<feature type="transmembrane region" description="Helical" evidence="6">
    <location>
        <begin position="321"/>
        <end position="341"/>
    </location>
</feature>
<dbReference type="GO" id="GO:0012505">
    <property type="term" value="C:endomembrane system"/>
    <property type="evidence" value="ECO:0007669"/>
    <property type="project" value="UniProtKB-SubCell"/>
</dbReference>
<proteinExistence type="predicted"/>
<keyword evidence="2 5" id="KW-0812">Transmembrane</keyword>
<dbReference type="Proteomes" id="UP000197025">
    <property type="component" value="Unassembled WGS sequence"/>
</dbReference>
<gene>
    <name evidence="9" type="ORF">SAMN02746019_00000520</name>
</gene>
<organism evidence="9 10">
    <name type="scientific">Thermoflexus hugenholtzii JAD2</name>
    <dbReference type="NCBI Taxonomy" id="877466"/>
    <lineage>
        <taxon>Bacteria</taxon>
        <taxon>Bacillati</taxon>
        <taxon>Chloroflexota</taxon>
        <taxon>Thermoflexia</taxon>
        <taxon>Thermoflexales</taxon>
        <taxon>Thermoflexaceae</taxon>
        <taxon>Thermoflexus</taxon>
    </lineage>
</organism>
<evidence type="ECO:0000313" key="10">
    <source>
        <dbReference type="Proteomes" id="UP000197025"/>
    </source>
</evidence>
<dbReference type="PANTHER" id="PTHR42829:SF2">
    <property type="entry name" value="NADH-UBIQUINONE OXIDOREDUCTASE CHAIN 5"/>
    <property type="match status" value="1"/>
</dbReference>
<feature type="transmembrane region" description="Helical" evidence="6">
    <location>
        <begin position="480"/>
        <end position="503"/>
    </location>
</feature>
<dbReference type="InterPro" id="IPR018393">
    <property type="entry name" value="NADHpl_OxRdtase_5_subgr"/>
</dbReference>
<evidence type="ECO:0000256" key="3">
    <source>
        <dbReference type="ARBA" id="ARBA00022989"/>
    </source>
</evidence>
<keyword evidence="3 6" id="KW-1133">Transmembrane helix</keyword>
<dbReference type="GO" id="GO:0008137">
    <property type="term" value="F:NADH dehydrogenase (ubiquinone) activity"/>
    <property type="evidence" value="ECO:0007669"/>
    <property type="project" value="InterPro"/>
</dbReference>
<comment type="subcellular location">
    <subcellularLocation>
        <location evidence="1">Endomembrane system</location>
        <topology evidence="1">Multi-pass membrane protein</topology>
    </subcellularLocation>
    <subcellularLocation>
        <location evidence="5">Membrane</location>
        <topology evidence="5">Multi-pass membrane protein</topology>
    </subcellularLocation>
</comment>
<feature type="transmembrane region" description="Helical" evidence="6">
    <location>
        <begin position="256"/>
        <end position="275"/>
    </location>
</feature>
<evidence type="ECO:0000256" key="6">
    <source>
        <dbReference type="SAM" id="Phobius"/>
    </source>
</evidence>
<feature type="transmembrane region" description="Helical" evidence="6">
    <location>
        <begin position="287"/>
        <end position="309"/>
    </location>
</feature>
<sequence length="641" mass="68257">MDALFGWSWLIIAFPLLGFLINLVSTGPTRERTVGIVASAAAAASFGVSVLVFAALLARPAEARLVEVSLYRWAAVPPLAVEVGLRLDPLSTAMALIVTLVGTLIHIYSIGYMAGDPHIRRFFMFLNLFLASMLLLVLADNFLLLFVGWELVGLCSYLLIGFWFEVPYNAWAGRKAFIVNRIGDFGFTVGLLLLFWTFGTFRYGPVFEAVERGTVEAGLLTLITLLLFAGVTGKSAQIPLYVWLPDAMAGPTPVSALIHAATMVTAGVYLIARAHPLFAAAPLTQGVVVVVGAATALWAALIAAGQFDIKRVLAFSTISQLGYMVAAAGAGATTAAIFHLGTHAFFKALLFLGAGSVIHALEHAHHHGGGSGPFDPNDMRRMGGLARRMPTTAWTYGIGAAALAGIPPLAGFWSKDEILNALRGAAGWSALAYGLLLAAAFLTAFYMTRQVWMVFAGAPRSPEAAHAEESPAVMTAPLGIFAFFSIVAGWINAPGLGLLAAWLEPGHPPTFHPEQAALATLIALAGVGAGWAIYRPQAWPAGVEDPLQKALGAFFTALNRKLYVDEVYDALFVRPFQGLAWAVATVVEPYGIDGAVNGLARLVGVAAAWARRWSSGYVRQYGLSVLFGAVFLLLYVLLILR</sequence>
<reference evidence="10" key="1">
    <citation type="submission" date="2017-06" db="EMBL/GenBank/DDBJ databases">
        <authorList>
            <person name="Varghese N."/>
            <person name="Submissions S."/>
        </authorList>
    </citation>
    <scope>NUCLEOTIDE SEQUENCE [LARGE SCALE GENOMIC DNA]</scope>
    <source>
        <strain evidence="10">JAD2</strain>
    </source>
</reference>
<dbReference type="PANTHER" id="PTHR42829">
    <property type="entry name" value="NADH-UBIQUINONE OXIDOREDUCTASE CHAIN 5"/>
    <property type="match status" value="1"/>
</dbReference>
<dbReference type="InterPro" id="IPR001750">
    <property type="entry name" value="ND/Mrp_TM"/>
</dbReference>
<feature type="domain" description="NADH-Ubiquinone oxidoreductase (complex I) chain 5 N-terminal" evidence="8">
    <location>
        <begin position="73"/>
        <end position="123"/>
    </location>
</feature>
<protein>
    <submittedName>
        <fullName evidence="9">NADH-quinone oxidoreductase subunit L</fullName>
    </submittedName>
</protein>
<dbReference type="OrthoDB" id="9807568at2"/>
<keyword evidence="4 6" id="KW-0472">Membrane</keyword>
<evidence type="ECO:0000259" key="7">
    <source>
        <dbReference type="Pfam" id="PF00361"/>
    </source>
</evidence>
<dbReference type="NCBIfam" id="NF005141">
    <property type="entry name" value="PRK06590.1"/>
    <property type="match status" value="1"/>
</dbReference>
<evidence type="ECO:0000256" key="5">
    <source>
        <dbReference type="RuleBase" id="RU000320"/>
    </source>
</evidence>
<dbReference type="InParanoid" id="A0A212R2H6"/>
<dbReference type="PRINTS" id="PR01434">
    <property type="entry name" value="NADHDHGNASE5"/>
</dbReference>
<feature type="transmembrane region" description="Helical" evidence="6">
    <location>
        <begin position="515"/>
        <end position="534"/>
    </location>
</feature>
<feature type="transmembrane region" description="Helical" evidence="6">
    <location>
        <begin position="219"/>
        <end position="244"/>
    </location>
</feature>
<dbReference type="GO" id="GO:0042773">
    <property type="term" value="P:ATP synthesis coupled electron transport"/>
    <property type="evidence" value="ECO:0007669"/>
    <property type="project" value="InterPro"/>
</dbReference>
<dbReference type="InterPro" id="IPR001516">
    <property type="entry name" value="Proton_antipo_N"/>
</dbReference>
<dbReference type="NCBIfam" id="TIGR01974">
    <property type="entry name" value="NDH_I_L"/>
    <property type="match status" value="1"/>
</dbReference>
<feature type="transmembrane region" description="Helical" evidence="6">
    <location>
        <begin position="6"/>
        <end position="24"/>
    </location>
</feature>
<dbReference type="GO" id="GO:0003954">
    <property type="term" value="F:NADH dehydrogenase activity"/>
    <property type="evidence" value="ECO:0007669"/>
    <property type="project" value="TreeGrafter"/>
</dbReference>
<feature type="transmembrane region" description="Helical" evidence="6">
    <location>
        <begin position="393"/>
        <end position="413"/>
    </location>
</feature>
<dbReference type="PRINTS" id="PR01435">
    <property type="entry name" value="NPOXDRDTASE5"/>
</dbReference>
<dbReference type="Gene3D" id="1.20.5.2700">
    <property type="match status" value="1"/>
</dbReference>
<evidence type="ECO:0000256" key="4">
    <source>
        <dbReference type="ARBA" id="ARBA00023136"/>
    </source>
</evidence>
<feature type="transmembrane region" description="Helical" evidence="6">
    <location>
        <begin position="425"/>
        <end position="447"/>
    </location>
</feature>
<dbReference type="GO" id="GO:0016020">
    <property type="term" value="C:membrane"/>
    <property type="evidence" value="ECO:0007669"/>
    <property type="project" value="UniProtKB-SubCell"/>
</dbReference>
<evidence type="ECO:0000256" key="1">
    <source>
        <dbReference type="ARBA" id="ARBA00004127"/>
    </source>
</evidence>
<feature type="transmembrane region" description="Helical" evidence="6">
    <location>
        <begin position="36"/>
        <end position="58"/>
    </location>
</feature>
<feature type="domain" description="NADH:quinone oxidoreductase/Mrp antiporter transmembrane" evidence="7">
    <location>
        <begin position="139"/>
        <end position="434"/>
    </location>
</feature>
<dbReference type="AlphaFoldDB" id="A0A212R2H6"/>
<dbReference type="RefSeq" id="WP_088571312.1">
    <property type="nucleotide sequence ID" value="NZ_FYEK01000028.1"/>
</dbReference>